<dbReference type="InterPro" id="IPR010992">
    <property type="entry name" value="IHF-like_DNA-bd_dom_sf"/>
</dbReference>
<dbReference type="InterPro" id="IPR005902">
    <property type="entry name" value="HU_DNA-bd_put"/>
</dbReference>
<dbReference type="InterPro" id="IPR041607">
    <property type="entry name" value="HU-HIG"/>
</dbReference>
<dbReference type="AlphaFoldDB" id="A0A6H0KP79"/>
<feature type="compositionally biased region" description="Acidic residues" evidence="2">
    <location>
        <begin position="150"/>
        <end position="171"/>
    </location>
</feature>
<gene>
    <name evidence="4" type="ORF">BacF7301_12060</name>
</gene>
<evidence type="ECO:0000259" key="3">
    <source>
        <dbReference type="Pfam" id="PF18291"/>
    </source>
</evidence>
<dbReference type="SUPFAM" id="SSF47729">
    <property type="entry name" value="IHF-like DNA-binding proteins"/>
    <property type="match status" value="1"/>
</dbReference>
<feature type="region of interest" description="Disordered" evidence="2">
    <location>
        <begin position="141"/>
        <end position="171"/>
    </location>
</feature>
<evidence type="ECO:0000313" key="4">
    <source>
        <dbReference type="EMBL" id="QIU94831.1"/>
    </source>
</evidence>
<dbReference type="EMBL" id="CP050831">
    <property type="protein sequence ID" value="QIU94831.1"/>
    <property type="molecule type" value="Genomic_DNA"/>
</dbReference>
<dbReference type="KEGG" id="bfc:BacF7301_12060"/>
<sequence length="171" mass="18623">MAIRFRRVTRLCNPAEKDGATKVYPSISYKYDTSATLEEFAKEISMASGVSEGDAYSILKDFRALLRKILLSGRSVNIKGLGYFFLAAQSKGTEKAEDFTMADITGLRICFRANSDIRIHTGTNTRTNGLTFKDLDLIKKNSNNAGEPGIGDDDPNPDDGSGDDETPDPAA</sequence>
<accession>A0A6H0KP79</accession>
<evidence type="ECO:0000313" key="5">
    <source>
        <dbReference type="Proteomes" id="UP000501780"/>
    </source>
</evidence>
<keyword evidence="5" id="KW-1185">Reference proteome</keyword>
<protein>
    <submittedName>
        <fullName evidence="4">DNA-binding protein</fullName>
    </submittedName>
</protein>
<dbReference type="GO" id="GO:0003677">
    <property type="term" value="F:DNA binding"/>
    <property type="evidence" value="ECO:0007669"/>
    <property type="project" value="UniProtKB-KW"/>
</dbReference>
<reference evidence="4 5" key="1">
    <citation type="submission" date="2020-03" db="EMBL/GenBank/DDBJ databases">
        <title>Genomic analysis of Bacteroides faecium CBA7301.</title>
        <authorList>
            <person name="Kim J."/>
            <person name="Roh S.W."/>
        </authorList>
    </citation>
    <scope>NUCLEOTIDE SEQUENCE [LARGE SCALE GENOMIC DNA]</scope>
    <source>
        <strain evidence="4 5">CBA7301</strain>
    </source>
</reference>
<dbReference type="RefSeq" id="WP_167963106.1">
    <property type="nucleotide sequence ID" value="NZ_CP050831.1"/>
</dbReference>
<dbReference type="Pfam" id="PF18291">
    <property type="entry name" value="HU-HIG"/>
    <property type="match status" value="1"/>
</dbReference>
<name>A0A6H0KP79_9BACE</name>
<keyword evidence="1 4" id="KW-0238">DNA-binding</keyword>
<dbReference type="NCBIfam" id="TIGR01201">
    <property type="entry name" value="HU_rel"/>
    <property type="match status" value="1"/>
</dbReference>
<evidence type="ECO:0000256" key="2">
    <source>
        <dbReference type="SAM" id="MobiDB-lite"/>
    </source>
</evidence>
<proteinExistence type="predicted"/>
<dbReference type="Proteomes" id="UP000501780">
    <property type="component" value="Chromosome"/>
</dbReference>
<organism evidence="4 5">
    <name type="scientific">Bacteroides faecium</name>
    <dbReference type="NCBI Taxonomy" id="2715212"/>
    <lineage>
        <taxon>Bacteria</taxon>
        <taxon>Pseudomonadati</taxon>
        <taxon>Bacteroidota</taxon>
        <taxon>Bacteroidia</taxon>
        <taxon>Bacteroidales</taxon>
        <taxon>Bacteroidaceae</taxon>
        <taxon>Bacteroides</taxon>
    </lineage>
</organism>
<feature type="domain" description="HU" evidence="3">
    <location>
        <begin position="1"/>
        <end position="119"/>
    </location>
</feature>
<evidence type="ECO:0000256" key="1">
    <source>
        <dbReference type="ARBA" id="ARBA00023125"/>
    </source>
</evidence>